<reference evidence="5" key="2">
    <citation type="submission" date="2025-08" db="UniProtKB">
        <authorList>
            <consortium name="RefSeq"/>
        </authorList>
    </citation>
    <scope>IDENTIFICATION</scope>
    <source>
        <tissue evidence="5">Leaf</tissue>
    </source>
</reference>
<feature type="signal peptide" evidence="2">
    <location>
        <begin position="1"/>
        <end position="22"/>
    </location>
</feature>
<keyword evidence="1 2" id="KW-0732">Signal</keyword>
<reference evidence="4" key="1">
    <citation type="journal article" date="2014" name="Nat. Commun.">
        <title>The emerging biofuel crop Camelina sativa retains a highly undifferentiated hexaploid genome structure.</title>
        <authorList>
            <person name="Kagale S."/>
            <person name="Koh C."/>
            <person name="Nixon J."/>
            <person name="Bollina V."/>
            <person name="Clarke W.E."/>
            <person name="Tuteja R."/>
            <person name="Spillane C."/>
            <person name="Robinson S.J."/>
            <person name="Links M.G."/>
            <person name="Clarke C."/>
            <person name="Higgins E.E."/>
            <person name="Huebert T."/>
            <person name="Sharpe A.G."/>
            <person name="Parkin I.A."/>
        </authorList>
    </citation>
    <scope>NUCLEOTIDE SEQUENCE [LARGE SCALE GENOMIC DNA]</scope>
    <source>
        <strain evidence="4">cv. DH55</strain>
    </source>
</reference>
<proteinExistence type="predicted"/>
<dbReference type="PANTHER" id="PTHR31181">
    <property type="entry name" value="EGG CELL-SECRETED PROTEIN 1.4"/>
    <property type="match status" value="1"/>
</dbReference>
<dbReference type="PANTHER" id="PTHR31181:SF54">
    <property type="entry name" value="CYSTEINE RICH PEPTIDE-RELATED"/>
    <property type="match status" value="1"/>
</dbReference>
<protein>
    <submittedName>
        <fullName evidence="5">Uncharacterized protein LOC109126444</fullName>
    </submittedName>
</protein>
<feature type="domain" description="Prolamin-like" evidence="3">
    <location>
        <begin position="56"/>
        <end position="116"/>
    </location>
</feature>
<evidence type="ECO:0000256" key="1">
    <source>
        <dbReference type="ARBA" id="ARBA00022729"/>
    </source>
</evidence>
<feature type="chain" id="PRO_5047162023" evidence="2">
    <location>
        <begin position="23"/>
        <end position="127"/>
    </location>
</feature>
<evidence type="ECO:0000256" key="2">
    <source>
        <dbReference type="SAM" id="SignalP"/>
    </source>
</evidence>
<gene>
    <name evidence="5" type="primary">LOC109126444</name>
</gene>
<evidence type="ECO:0000313" key="5">
    <source>
        <dbReference type="RefSeq" id="XP_019085532.1"/>
    </source>
</evidence>
<accession>A0ABM1QFJ4</accession>
<evidence type="ECO:0000259" key="3">
    <source>
        <dbReference type="Pfam" id="PF05617"/>
    </source>
</evidence>
<sequence length="127" mass="13810">MSIKSVFSLLVVILCTTASVNAQLPHFSFPFPFPNPFQPSPGMPGIPGFPFIEITKCWSTVMNMPGCFAEIRQAVMTGKFDSIGPVCCKDLLDVEANCTPNLPMNPFFPPMLKQQCVKSADPPTTAP</sequence>
<dbReference type="Pfam" id="PF05617">
    <property type="entry name" value="Prolamin_like"/>
    <property type="match status" value="1"/>
</dbReference>
<name>A0ABM1QFJ4_CAMSA</name>
<dbReference type="GeneID" id="109126444"/>
<evidence type="ECO:0000313" key="4">
    <source>
        <dbReference type="Proteomes" id="UP000694864"/>
    </source>
</evidence>
<organism evidence="4 5">
    <name type="scientific">Camelina sativa</name>
    <name type="common">False flax</name>
    <name type="synonym">Myagrum sativum</name>
    <dbReference type="NCBI Taxonomy" id="90675"/>
    <lineage>
        <taxon>Eukaryota</taxon>
        <taxon>Viridiplantae</taxon>
        <taxon>Streptophyta</taxon>
        <taxon>Embryophyta</taxon>
        <taxon>Tracheophyta</taxon>
        <taxon>Spermatophyta</taxon>
        <taxon>Magnoliopsida</taxon>
        <taxon>eudicotyledons</taxon>
        <taxon>Gunneridae</taxon>
        <taxon>Pentapetalae</taxon>
        <taxon>rosids</taxon>
        <taxon>malvids</taxon>
        <taxon>Brassicales</taxon>
        <taxon>Brassicaceae</taxon>
        <taxon>Camelineae</taxon>
        <taxon>Camelina</taxon>
    </lineage>
</organism>
<dbReference type="Proteomes" id="UP000694864">
    <property type="component" value="Chromosome 9"/>
</dbReference>
<keyword evidence="4" id="KW-1185">Reference proteome</keyword>
<dbReference type="RefSeq" id="XP_019085532.1">
    <property type="nucleotide sequence ID" value="XM_019229987.1"/>
</dbReference>
<dbReference type="InterPro" id="IPR008502">
    <property type="entry name" value="Prolamin-like"/>
</dbReference>